<dbReference type="GO" id="GO:0006974">
    <property type="term" value="P:DNA damage response"/>
    <property type="evidence" value="ECO:0007669"/>
    <property type="project" value="TreeGrafter"/>
</dbReference>
<name>A0A317L2N3_9BACI</name>
<comment type="caution">
    <text evidence="1">The sequence shown here is derived from an EMBL/GenBank/DDBJ whole genome shotgun (WGS) entry which is preliminary data.</text>
</comment>
<dbReference type="Gene3D" id="3.30.70.2970">
    <property type="entry name" value="Protein of unknown function (DUF541), domain 2"/>
    <property type="match status" value="1"/>
</dbReference>
<dbReference type="Proteomes" id="UP000245624">
    <property type="component" value="Unassembled WGS sequence"/>
</dbReference>
<sequence length="215" mass="24417">MSNHFHKEWNQPSLKVFGTGMLQVRPDVAELELGVVTEAADALTAQEENAIIMNRLYQALLSIPITQENIQTIEYSIYPQYDYQNGNPILKGYQVTNRLSIRVTDLAQTGLIIDTAVQNGANQISNIVFTLSDHHRYYQQALQLAIQNAYQKAQTITQTIRVHLFPVPFHITELMPSRPQPFQAYSLKASNATTPIEPGQIEIEANIEMKFTYYC</sequence>
<dbReference type="PANTHER" id="PTHR34387:SF1">
    <property type="entry name" value="PERIPLASMIC IMMUNOGENIC PROTEIN"/>
    <property type="match status" value="1"/>
</dbReference>
<dbReference type="RefSeq" id="WP_109983182.1">
    <property type="nucleotide sequence ID" value="NZ_QGTD01000004.1"/>
</dbReference>
<proteinExistence type="predicted"/>
<evidence type="ECO:0000313" key="2">
    <source>
        <dbReference type="Proteomes" id="UP000245624"/>
    </source>
</evidence>
<dbReference type="PANTHER" id="PTHR34387">
    <property type="entry name" value="SLR1258 PROTEIN"/>
    <property type="match status" value="1"/>
</dbReference>
<organism evidence="1 2">
    <name type="scientific">Gracilibacillus dipsosauri</name>
    <dbReference type="NCBI Taxonomy" id="178340"/>
    <lineage>
        <taxon>Bacteria</taxon>
        <taxon>Bacillati</taxon>
        <taxon>Bacillota</taxon>
        <taxon>Bacilli</taxon>
        <taxon>Bacillales</taxon>
        <taxon>Bacillaceae</taxon>
        <taxon>Gracilibacillus</taxon>
    </lineage>
</organism>
<dbReference type="EMBL" id="QGTD01000004">
    <property type="protein sequence ID" value="PWU69773.1"/>
    <property type="molecule type" value="Genomic_DNA"/>
</dbReference>
<gene>
    <name evidence="1" type="ORF">DLJ74_02250</name>
</gene>
<accession>A0A317L2N3</accession>
<protein>
    <recommendedName>
        <fullName evidence="3">DUF541 domain-containing protein</fullName>
    </recommendedName>
</protein>
<reference evidence="1 2" key="1">
    <citation type="submission" date="2018-05" db="EMBL/GenBank/DDBJ databases">
        <title>Genomic analysis of Gracilibacillus dipsosauri DD1 reveals novel features of a salt-tolerant amylase.</title>
        <authorList>
            <person name="Deutch C.E."/>
            <person name="Yang S."/>
        </authorList>
    </citation>
    <scope>NUCLEOTIDE SEQUENCE [LARGE SCALE GENOMIC DNA]</scope>
    <source>
        <strain evidence="1 2">DD1</strain>
    </source>
</reference>
<dbReference type="AlphaFoldDB" id="A0A317L2N3"/>
<keyword evidence="2" id="KW-1185">Reference proteome</keyword>
<dbReference type="OrthoDB" id="9785192at2"/>
<dbReference type="Gene3D" id="3.30.110.170">
    <property type="entry name" value="Protein of unknown function (DUF541), domain 1"/>
    <property type="match status" value="1"/>
</dbReference>
<evidence type="ECO:0000313" key="1">
    <source>
        <dbReference type="EMBL" id="PWU69773.1"/>
    </source>
</evidence>
<dbReference type="InterPro" id="IPR052022">
    <property type="entry name" value="26kDa_periplasmic_antigen"/>
</dbReference>
<evidence type="ECO:0008006" key="3">
    <source>
        <dbReference type="Google" id="ProtNLM"/>
    </source>
</evidence>
<dbReference type="Pfam" id="PF04402">
    <property type="entry name" value="SIMPL"/>
    <property type="match status" value="1"/>
</dbReference>
<dbReference type="InterPro" id="IPR007497">
    <property type="entry name" value="SIMPL/DUF541"/>
</dbReference>